<accession>A0A554LTT5</accession>
<evidence type="ECO:0000313" key="1">
    <source>
        <dbReference type="EMBL" id="TSC96285.1"/>
    </source>
</evidence>
<gene>
    <name evidence="1" type="ORF">CEN88_374</name>
</gene>
<sequence length="161" mass="19181">MPIVKCQSCHKDFYIKPCHQKYGWGKFCSNRCYNIHRKSKLKGKNIACFMCGKKFYRTPNDIKKSKSGKFFCNKSCQTIWRNSIVHIGENHPNWKGGEHQEYKIFLEKSNKPKICSNCRLRDKRVLIAHHIDKKRSNNTIENLVWLCLNCHHLVHRYNKNL</sequence>
<organism evidence="1 2">
    <name type="scientific">Candidatus Berkelbacteria bacterium Licking1014_2</name>
    <dbReference type="NCBI Taxonomy" id="2017146"/>
    <lineage>
        <taxon>Bacteria</taxon>
        <taxon>Candidatus Berkelbacteria</taxon>
    </lineage>
</organism>
<evidence type="ECO:0008006" key="3">
    <source>
        <dbReference type="Google" id="ProtNLM"/>
    </source>
</evidence>
<protein>
    <recommendedName>
        <fullName evidence="3">HNH nuclease domain-containing protein</fullName>
    </recommendedName>
</protein>
<dbReference type="AlphaFoldDB" id="A0A554LTT5"/>
<proteinExistence type="predicted"/>
<evidence type="ECO:0000313" key="2">
    <source>
        <dbReference type="Proteomes" id="UP000318711"/>
    </source>
</evidence>
<comment type="caution">
    <text evidence="1">The sequence shown here is derived from an EMBL/GenBank/DDBJ whole genome shotgun (WGS) entry which is preliminary data.</text>
</comment>
<dbReference type="EMBL" id="VMGL01000043">
    <property type="protein sequence ID" value="TSC96285.1"/>
    <property type="molecule type" value="Genomic_DNA"/>
</dbReference>
<reference evidence="1 2" key="1">
    <citation type="submission" date="2017-07" db="EMBL/GenBank/DDBJ databases">
        <title>Mechanisms for carbon and nitrogen cycling indicate functional differentiation within the Candidate Phyla Radiation.</title>
        <authorList>
            <person name="Danczak R.E."/>
            <person name="Johnston M.D."/>
            <person name="Kenah C."/>
            <person name="Slattery M."/>
            <person name="Wrighton K.C."/>
            <person name="Wilkins M.J."/>
        </authorList>
    </citation>
    <scope>NUCLEOTIDE SEQUENCE [LARGE SCALE GENOMIC DNA]</scope>
    <source>
        <strain evidence="1">Licking1014_2</strain>
    </source>
</reference>
<dbReference type="Proteomes" id="UP000318711">
    <property type="component" value="Unassembled WGS sequence"/>
</dbReference>
<name>A0A554LTT5_9BACT</name>